<dbReference type="SFLD" id="SFLDS00029">
    <property type="entry name" value="Radical_SAM"/>
    <property type="match status" value="1"/>
</dbReference>
<protein>
    <submittedName>
        <fullName evidence="7">Anaerobic ribonucleoside-triphosphate reductase activating protein</fullName>
    </submittedName>
</protein>
<dbReference type="RefSeq" id="WP_256255314.1">
    <property type="nucleotide sequence ID" value="NZ_FOVH01000003.1"/>
</dbReference>
<dbReference type="STRING" id="1993.SAMN04489713_103538"/>
<evidence type="ECO:0000256" key="5">
    <source>
        <dbReference type="ARBA" id="ARBA00023004"/>
    </source>
</evidence>
<evidence type="ECO:0000256" key="2">
    <source>
        <dbReference type="ARBA" id="ARBA00022485"/>
    </source>
</evidence>
<evidence type="ECO:0000256" key="1">
    <source>
        <dbReference type="ARBA" id="ARBA00001966"/>
    </source>
</evidence>
<name>A0A1I5D894_9ACTN</name>
<keyword evidence="8" id="KW-1185">Reference proteome</keyword>
<dbReference type="PANTHER" id="PTHR30352">
    <property type="entry name" value="PYRUVATE FORMATE-LYASE-ACTIVATING ENZYME"/>
    <property type="match status" value="1"/>
</dbReference>
<evidence type="ECO:0000256" key="3">
    <source>
        <dbReference type="ARBA" id="ARBA00022691"/>
    </source>
</evidence>
<keyword evidence="3" id="KW-0949">S-adenosyl-L-methionine</keyword>
<dbReference type="InterPro" id="IPR034457">
    <property type="entry name" value="Organic_radical-activating"/>
</dbReference>
<keyword evidence="2" id="KW-0004">4Fe-4S</keyword>
<evidence type="ECO:0000256" key="6">
    <source>
        <dbReference type="ARBA" id="ARBA00023014"/>
    </source>
</evidence>
<dbReference type="AlphaFoldDB" id="A0A1I5D894"/>
<sequence length="261" mass="27592">MSPERAGRAGGVGGAGGGAAGAGAGETLLLAKAHYPVTTLGPGTRAGIWTQGCTLHCHGCLSRDTWEADPGRAVPVEAVLGWLASLPEPVDGVTISGGEPFQQPAALAALLRGIRTWQDTRGRETIALDILVYSGYVYSRLSRTTEMREILGMCDAVITGPYVDRLNPGGRHSGEGSLLWRGSANQRVVPLSPLGRERYEAVAGVGNTGEGRGPRVQVSVDEGPEGRRVYYIGIPRRGDMEHLTSRLDRAGVRSGDVSWRP</sequence>
<dbReference type="InterPro" id="IPR007197">
    <property type="entry name" value="rSAM"/>
</dbReference>
<organism evidence="7 8">
    <name type="scientific">Actinomadura madurae</name>
    <dbReference type="NCBI Taxonomy" id="1993"/>
    <lineage>
        <taxon>Bacteria</taxon>
        <taxon>Bacillati</taxon>
        <taxon>Actinomycetota</taxon>
        <taxon>Actinomycetes</taxon>
        <taxon>Streptosporangiales</taxon>
        <taxon>Thermomonosporaceae</taxon>
        <taxon>Actinomadura</taxon>
    </lineage>
</organism>
<dbReference type="GO" id="GO:0004748">
    <property type="term" value="F:ribonucleoside-diphosphate reductase activity, thioredoxin disulfide as acceptor"/>
    <property type="evidence" value="ECO:0007669"/>
    <property type="project" value="TreeGrafter"/>
</dbReference>
<keyword evidence="4" id="KW-0479">Metal-binding</keyword>
<proteinExistence type="predicted"/>
<dbReference type="GO" id="GO:0046872">
    <property type="term" value="F:metal ion binding"/>
    <property type="evidence" value="ECO:0007669"/>
    <property type="project" value="UniProtKB-KW"/>
</dbReference>
<dbReference type="EMBL" id="FOVH01000003">
    <property type="protein sequence ID" value="SFN95413.1"/>
    <property type="molecule type" value="Genomic_DNA"/>
</dbReference>
<reference evidence="7 8" key="1">
    <citation type="submission" date="2016-10" db="EMBL/GenBank/DDBJ databases">
        <authorList>
            <person name="de Groot N.N."/>
        </authorList>
    </citation>
    <scope>NUCLEOTIDE SEQUENCE [LARGE SCALE GENOMIC DNA]</scope>
    <source>
        <strain evidence="7 8">DSM 43067</strain>
    </source>
</reference>
<keyword evidence="6" id="KW-0411">Iron-sulfur</keyword>
<dbReference type="Gene3D" id="3.20.20.70">
    <property type="entry name" value="Aldolase class I"/>
    <property type="match status" value="1"/>
</dbReference>
<evidence type="ECO:0000313" key="8">
    <source>
        <dbReference type="Proteomes" id="UP000183413"/>
    </source>
</evidence>
<dbReference type="GO" id="GO:0051539">
    <property type="term" value="F:4 iron, 4 sulfur cluster binding"/>
    <property type="evidence" value="ECO:0007669"/>
    <property type="project" value="UniProtKB-KW"/>
</dbReference>
<dbReference type="Pfam" id="PF13353">
    <property type="entry name" value="Fer4_12"/>
    <property type="match status" value="1"/>
</dbReference>
<dbReference type="InterPro" id="IPR013785">
    <property type="entry name" value="Aldolase_TIM"/>
</dbReference>
<dbReference type="PANTHER" id="PTHR30352:SF2">
    <property type="entry name" value="ANAEROBIC RIBONUCLEOSIDE-TRIPHOSPHATE REDUCTASE-ACTIVATING PROTEIN"/>
    <property type="match status" value="1"/>
</dbReference>
<dbReference type="Proteomes" id="UP000183413">
    <property type="component" value="Unassembled WGS sequence"/>
</dbReference>
<accession>A0A1I5D894</accession>
<gene>
    <name evidence="7" type="ORF">SAMN04489713_103538</name>
</gene>
<comment type="cofactor">
    <cofactor evidence="1">
        <name>[4Fe-4S] cluster</name>
        <dbReference type="ChEBI" id="CHEBI:49883"/>
    </cofactor>
</comment>
<dbReference type="InParanoid" id="A0A1I5D894"/>
<dbReference type="SUPFAM" id="SSF102114">
    <property type="entry name" value="Radical SAM enzymes"/>
    <property type="match status" value="1"/>
</dbReference>
<keyword evidence="5" id="KW-0408">Iron</keyword>
<dbReference type="InterPro" id="IPR058240">
    <property type="entry name" value="rSAM_sf"/>
</dbReference>
<evidence type="ECO:0000256" key="4">
    <source>
        <dbReference type="ARBA" id="ARBA00022723"/>
    </source>
</evidence>
<evidence type="ECO:0000313" key="7">
    <source>
        <dbReference type="EMBL" id="SFN95413.1"/>
    </source>
</evidence>